<dbReference type="SUPFAM" id="SSF52540">
    <property type="entry name" value="P-loop containing nucleoside triphosphate hydrolases"/>
    <property type="match status" value="1"/>
</dbReference>
<dbReference type="EMBL" id="CP002446">
    <property type="protein sequence ID" value="ADV27791.1"/>
    <property type="molecule type" value="Genomic_DNA"/>
</dbReference>
<feature type="domain" description="Helicase HerA-like C-terminal" evidence="1">
    <location>
        <begin position="10"/>
        <end position="517"/>
    </location>
</feature>
<dbReference type="KEGG" id="psu:Psesu_1954"/>
<dbReference type="Proteomes" id="UP000008632">
    <property type="component" value="Chromosome"/>
</dbReference>
<name>E6WU71_PSEUU</name>
<dbReference type="Pfam" id="PF05872">
    <property type="entry name" value="HerA_C"/>
    <property type="match status" value="1"/>
</dbReference>
<dbReference type="InterPro" id="IPR033186">
    <property type="entry name" value="HerA_C"/>
</dbReference>
<dbReference type="PANTHER" id="PTHR30121:SF6">
    <property type="entry name" value="SLR6007 PROTEIN"/>
    <property type="match status" value="1"/>
</dbReference>
<dbReference type="OrthoDB" id="9758751at2"/>
<dbReference type="PANTHER" id="PTHR30121">
    <property type="entry name" value="UNCHARACTERIZED PROTEIN YJGR-RELATED"/>
    <property type="match status" value="1"/>
</dbReference>
<proteinExistence type="predicted"/>
<dbReference type="Gene3D" id="3.40.50.300">
    <property type="entry name" value="P-loop containing nucleotide triphosphate hydrolases"/>
    <property type="match status" value="2"/>
</dbReference>
<dbReference type="InterPro" id="IPR027417">
    <property type="entry name" value="P-loop_NTPase"/>
</dbReference>
<accession>E6WU71</accession>
<dbReference type="eggNOG" id="COG0433">
    <property type="taxonomic scope" value="Bacteria"/>
</dbReference>
<reference evidence="2 3" key="1">
    <citation type="submission" date="2011-01" db="EMBL/GenBank/DDBJ databases">
        <title>Complete sequence of Pseudoxanthomonas suwonensis 11-1.</title>
        <authorList>
            <consortium name="US DOE Joint Genome Institute"/>
            <person name="Lucas S."/>
            <person name="Copeland A."/>
            <person name="Lapidus A."/>
            <person name="Cheng J.-F."/>
            <person name="Goodwin L."/>
            <person name="Pitluck S."/>
            <person name="Teshima H."/>
            <person name="Detter J.C."/>
            <person name="Han C."/>
            <person name="Tapia R."/>
            <person name="Land M."/>
            <person name="Hauser L."/>
            <person name="Kyrpides N."/>
            <person name="Ivanova N."/>
            <person name="Ovchinnikova G."/>
            <person name="Siebers A.K."/>
            <person name="Allgaier M."/>
            <person name="Thelen M.P."/>
            <person name="Hugenholtz P."/>
            <person name="Gladden J."/>
            <person name="Woyke T."/>
        </authorList>
    </citation>
    <scope>NUCLEOTIDE SEQUENCE [LARGE SCALE GENOMIC DNA]</scope>
    <source>
        <strain evidence="3">11-1</strain>
    </source>
</reference>
<dbReference type="AlphaFoldDB" id="E6WU71"/>
<protein>
    <recommendedName>
        <fullName evidence="1">Helicase HerA-like C-terminal domain-containing protein</fullName>
    </recommendedName>
</protein>
<evidence type="ECO:0000313" key="3">
    <source>
        <dbReference type="Proteomes" id="UP000008632"/>
    </source>
</evidence>
<dbReference type="RefSeq" id="WP_013535619.1">
    <property type="nucleotide sequence ID" value="NC_014924.1"/>
</dbReference>
<gene>
    <name evidence="2" type="ordered locus">Psesu_1954</name>
</gene>
<keyword evidence="3" id="KW-1185">Reference proteome</keyword>
<dbReference type="HOGENOM" id="CLU_028164_1_1_6"/>
<dbReference type="InterPro" id="IPR051162">
    <property type="entry name" value="T4SS_component"/>
</dbReference>
<organism evidence="2 3">
    <name type="scientific">Pseudoxanthomonas suwonensis (strain 11-1)</name>
    <dbReference type="NCBI Taxonomy" id="743721"/>
    <lineage>
        <taxon>Bacteria</taxon>
        <taxon>Pseudomonadati</taxon>
        <taxon>Pseudomonadota</taxon>
        <taxon>Gammaproteobacteria</taxon>
        <taxon>Lysobacterales</taxon>
        <taxon>Lysobacteraceae</taxon>
        <taxon>Pseudoxanthomonas</taxon>
    </lineage>
</organism>
<sequence length="518" mass="54575">MDPILLGKGTTDDVPVTLLPALANRHGLVAGATGTGKTVTLMTLAEGFSRIGVPVFVADVKGDVSGLAVAGEGGGKLAARAAAIGVQDFAPEASPVVFWDLYGKLGHPVRTTVSEMGPTLLARILELNDTQAGVLDIVFKLADDRGLLLLDLDDLRALLNLVAAERKAVSAEYGLVSAPSVAAIQRALLRLSQDGGEQFFGEPALELADLMRVNHDGRGVVGILAADQLILKPRLYSTFLLWLLSELFGNLPEVGDLEKPKLAFVFDEAHLLFADAPPALRQRIEQVVRLVRSKGVGIYFCSQFPDDVPDNVLGQLGNRVQHALRAYTPRDQKAVRTAAQTFVPNPKLDVAATLPQLGTGEALVSTLQAGGIPSPVQVTKIAPPRCRMGAITEAERARVRATSPVGTRYDTPVNRESAAEMLAARVQAATPAGTPAAQQDGEGGFGQKVNEFLFGTRRRQGVVESVAKQTARNVGGSVGRSVGSSIGESVAGKVGKKYGGQIGNQIVRGILGGIFGRR</sequence>
<evidence type="ECO:0000259" key="1">
    <source>
        <dbReference type="Pfam" id="PF05872"/>
    </source>
</evidence>
<evidence type="ECO:0000313" key="2">
    <source>
        <dbReference type="EMBL" id="ADV27791.1"/>
    </source>
</evidence>
<dbReference type="STRING" id="743721.Psesu_1954"/>